<reference evidence="1 2" key="1">
    <citation type="journal article" date="2012" name="Science">
        <title>The Paleozoic origin of enzymatic lignin decomposition reconstructed from 31 fungal genomes.</title>
        <authorList>
            <person name="Floudas D."/>
            <person name="Binder M."/>
            <person name="Riley R."/>
            <person name="Barry K."/>
            <person name="Blanchette R.A."/>
            <person name="Henrissat B."/>
            <person name="Martinez A.T."/>
            <person name="Otillar R."/>
            <person name="Spatafora J.W."/>
            <person name="Yadav J.S."/>
            <person name="Aerts A."/>
            <person name="Benoit I."/>
            <person name="Boyd A."/>
            <person name="Carlson A."/>
            <person name="Copeland A."/>
            <person name="Coutinho P.M."/>
            <person name="de Vries R.P."/>
            <person name="Ferreira P."/>
            <person name="Findley K."/>
            <person name="Foster B."/>
            <person name="Gaskell J."/>
            <person name="Glotzer D."/>
            <person name="Gorecki P."/>
            <person name="Heitman J."/>
            <person name="Hesse C."/>
            <person name="Hori C."/>
            <person name="Igarashi K."/>
            <person name="Jurgens J.A."/>
            <person name="Kallen N."/>
            <person name="Kersten P."/>
            <person name="Kohler A."/>
            <person name="Kuees U."/>
            <person name="Kumar T.K.A."/>
            <person name="Kuo A."/>
            <person name="LaButti K."/>
            <person name="Larrondo L.F."/>
            <person name="Lindquist E."/>
            <person name="Ling A."/>
            <person name="Lombard V."/>
            <person name="Lucas S."/>
            <person name="Lundell T."/>
            <person name="Martin R."/>
            <person name="McLaughlin D.J."/>
            <person name="Morgenstern I."/>
            <person name="Morin E."/>
            <person name="Murat C."/>
            <person name="Nagy L.G."/>
            <person name="Nolan M."/>
            <person name="Ohm R.A."/>
            <person name="Patyshakuliyeva A."/>
            <person name="Rokas A."/>
            <person name="Ruiz-Duenas F.J."/>
            <person name="Sabat G."/>
            <person name="Salamov A."/>
            <person name="Samejima M."/>
            <person name="Schmutz J."/>
            <person name="Slot J.C."/>
            <person name="St John F."/>
            <person name="Stenlid J."/>
            <person name="Sun H."/>
            <person name="Sun S."/>
            <person name="Syed K."/>
            <person name="Tsang A."/>
            <person name="Wiebenga A."/>
            <person name="Young D."/>
            <person name="Pisabarro A."/>
            <person name="Eastwood D.C."/>
            <person name="Martin F."/>
            <person name="Cullen D."/>
            <person name="Grigoriev I.V."/>
            <person name="Hibbett D.S."/>
        </authorList>
    </citation>
    <scope>NUCLEOTIDE SEQUENCE</scope>
    <source>
        <strain evidence="2">FP-58527</strain>
    </source>
</reference>
<dbReference type="Proteomes" id="UP000015241">
    <property type="component" value="Unassembled WGS sequence"/>
</dbReference>
<feature type="non-terminal residue" evidence="1">
    <location>
        <position position="70"/>
    </location>
</feature>
<evidence type="ECO:0000313" key="2">
    <source>
        <dbReference type="Proteomes" id="UP000015241"/>
    </source>
</evidence>
<dbReference type="HOGENOM" id="CLU_2782754_0_0_1"/>
<organism evidence="1 2">
    <name type="scientific">Fomitopsis schrenkii</name>
    <name type="common">Brown rot fungus</name>
    <dbReference type="NCBI Taxonomy" id="2126942"/>
    <lineage>
        <taxon>Eukaryota</taxon>
        <taxon>Fungi</taxon>
        <taxon>Dikarya</taxon>
        <taxon>Basidiomycota</taxon>
        <taxon>Agaricomycotina</taxon>
        <taxon>Agaricomycetes</taxon>
        <taxon>Polyporales</taxon>
        <taxon>Fomitopsis</taxon>
    </lineage>
</organism>
<accession>S8E7R4</accession>
<keyword evidence="2" id="KW-1185">Reference proteome</keyword>
<sequence>MRHSVHLGASRGCCRGCPPGTGIPLDLFAPRTGLPGAVGGGAIGGHPVALLPSARAQHHPNRIQALPLLI</sequence>
<name>S8E7R4_FOMSC</name>
<evidence type="ECO:0000313" key="1">
    <source>
        <dbReference type="EMBL" id="EPS99393.1"/>
    </source>
</evidence>
<dbReference type="EMBL" id="KE504157">
    <property type="protein sequence ID" value="EPS99393.1"/>
    <property type="molecule type" value="Genomic_DNA"/>
</dbReference>
<dbReference type="InParanoid" id="S8E7R4"/>
<proteinExistence type="predicted"/>
<protein>
    <submittedName>
        <fullName evidence="1">Uncharacterized protein</fullName>
    </submittedName>
</protein>
<gene>
    <name evidence="1" type="ORF">FOMPIDRAFT_1024255</name>
</gene>
<dbReference type="AlphaFoldDB" id="S8E7R4"/>